<comment type="caution">
    <text evidence="2">The sequence shown here is derived from an EMBL/GenBank/DDBJ whole genome shotgun (WGS) entry which is preliminary data.</text>
</comment>
<proteinExistence type="predicted"/>
<feature type="region of interest" description="Disordered" evidence="1">
    <location>
        <begin position="1"/>
        <end position="21"/>
    </location>
</feature>
<accession>A0ABN3REF1</accession>
<evidence type="ECO:0000313" key="3">
    <source>
        <dbReference type="Proteomes" id="UP001501666"/>
    </source>
</evidence>
<dbReference type="EMBL" id="BAAATE010000003">
    <property type="protein sequence ID" value="GAA2650123.1"/>
    <property type="molecule type" value="Genomic_DNA"/>
</dbReference>
<name>A0ABN3REF1_9ACTN</name>
<protein>
    <recommendedName>
        <fullName evidence="4">Cyclic nucleotide-binding domain-containing protein</fullName>
    </recommendedName>
</protein>
<evidence type="ECO:0000256" key="1">
    <source>
        <dbReference type="SAM" id="MobiDB-lite"/>
    </source>
</evidence>
<evidence type="ECO:0000313" key="2">
    <source>
        <dbReference type="EMBL" id="GAA2650123.1"/>
    </source>
</evidence>
<feature type="region of interest" description="Disordered" evidence="1">
    <location>
        <begin position="39"/>
        <end position="73"/>
    </location>
</feature>
<reference evidence="2 3" key="1">
    <citation type="journal article" date="2019" name="Int. J. Syst. Evol. Microbiol.">
        <title>The Global Catalogue of Microorganisms (GCM) 10K type strain sequencing project: providing services to taxonomists for standard genome sequencing and annotation.</title>
        <authorList>
            <consortium name="The Broad Institute Genomics Platform"/>
            <consortium name="The Broad Institute Genome Sequencing Center for Infectious Disease"/>
            <person name="Wu L."/>
            <person name="Ma J."/>
        </authorList>
    </citation>
    <scope>NUCLEOTIDE SEQUENCE [LARGE SCALE GENOMIC DNA]</scope>
    <source>
        <strain evidence="2 3">JCM 6835</strain>
    </source>
</reference>
<organism evidence="2 3">
    <name type="scientific">Nonomuraea recticatena</name>
    <dbReference type="NCBI Taxonomy" id="46178"/>
    <lineage>
        <taxon>Bacteria</taxon>
        <taxon>Bacillati</taxon>
        <taxon>Actinomycetota</taxon>
        <taxon>Actinomycetes</taxon>
        <taxon>Streptosporangiales</taxon>
        <taxon>Streptosporangiaceae</taxon>
        <taxon>Nonomuraea</taxon>
    </lineage>
</organism>
<gene>
    <name evidence="2" type="ORF">GCM10010412_015700</name>
</gene>
<sequence>MENSSFNKNSQPSVASSKALEVSRWKHVKGKELITRGDPVIAGSMTDEPVATTRSLADRPSGRSGPRPRARNATSFAIVQAGVLEIRCSDLPNGPGSLQAIVQPVSW</sequence>
<feature type="compositionally biased region" description="Polar residues" evidence="1">
    <location>
        <begin position="1"/>
        <end position="16"/>
    </location>
</feature>
<keyword evidence="3" id="KW-1185">Reference proteome</keyword>
<evidence type="ECO:0008006" key="4">
    <source>
        <dbReference type="Google" id="ProtNLM"/>
    </source>
</evidence>
<dbReference type="Proteomes" id="UP001501666">
    <property type="component" value="Unassembled WGS sequence"/>
</dbReference>